<keyword evidence="3" id="KW-1185">Reference proteome</keyword>
<protein>
    <submittedName>
        <fullName evidence="2">Uncharacterized protein</fullName>
    </submittedName>
</protein>
<comment type="caution">
    <text evidence="2">The sequence shown here is derived from an EMBL/GenBank/DDBJ whole genome shotgun (WGS) entry which is preliminary data.</text>
</comment>
<organism evidence="2 3">
    <name type="scientific">Corallococcus aberystwythensis</name>
    <dbReference type="NCBI Taxonomy" id="2316722"/>
    <lineage>
        <taxon>Bacteria</taxon>
        <taxon>Pseudomonadati</taxon>
        <taxon>Myxococcota</taxon>
        <taxon>Myxococcia</taxon>
        <taxon>Myxococcales</taxon>
        <taxon>Cystobacterineae</taxon>
        <taxon>Myxococcaceae</taxon>
        <taxon>Corallococcus</taxon>
    </lineage>
</organism>
<gene>
    <name evidence="2" type="ORF">D7W81_06450</name>
</gene>
<dbReference type="OrthoDB" id="5509611at2"/>
<evidence type="ECO:0000313" key="2">
    <source>
        <dbReference type="EMBL" id="RKH72063.1"/>
    </source>
</evidence>
<keyword evidence="1" id="KW-1133">Transmembrane helix</keyword>
<dbReference type="RefSeq" id="WP_120554444.1">
    <property type="nucleotide sequence ID" value="NZ_RAWK01000028.1"/>
</dbReference>
<name>A0A3A8QTM6_9BACT</name>
<keyword evidence="1" id="KW-0812">Transmembrane</keyword>
<feature type="transmembrane region" description="Helical" evidence="1">
    <location>
        <begin position="54"/>
        <end position="72"/>
    </location>
</feature>
<accession>A0A3A8QTM6</accession>
<dbReference type="EMBL" id="RAWK01000028">
    <property type="protein sequence ID" value="RKH72063.1"/>
    <property type="molecule type" value="Genomic_DNA"/>
</dbReference>
<dbReference type="AlphaFoldDB" id="A0A3A8QTM6"/>
<feature type="transmembrane region" description="Helical" evidence="1">
    <location>
        <begin position="78"/>
        <end position="103"/>
    </location>
</feature>
<evidence type="ECO:0000313" key="3">
    <source>
        <dbReference type="Proteomes" id="UP000267003"/>
    </source>
</evidence>
<proteinExistence type="predicted"/>
<dbReference type="Proteomes" id="UP000267003">
    <property type="component" value="Unassembled WGS sequence"/>
</dbReference>
<keyword evidence="1" id="KW-0472">Membrane</keyword>
<evidence type="ECO:0000256" key="1">
    <source>
        <dbReference type="SAM" id="Phobius"/>
    </source>
</evidence>
<sequence>MPLDLEAFQKTRVYQARATVAEVLEDLQALDPRSKRAPEEPDPASVQARKGKRLGQGLLLTAGVSFVILRLLPSSQEGLAALFGFLCFLTLLSGFIVLLVSFINRQTASMGMSLDRENLFAAPHKEPRRQLLATLLKRFQVDLDANAPVDVRMDLTSPTEPGKRVHQGKHGAWDREDFSDPWLSLQGRFADGTQLHLSVEEQVRRLERKKVMPRKVKHQRKQSGVSLMTVALRVNPERYPGLADMNARAQGLVRLPPGATLKRLRVAGDRVELRVLLDEDGVPRSPRASGEDDKKTDASRTVTMMLLSLYQVLNHSSSSQGQPGKVRSTP</sequence>
<reference evidence="3" key="1">
    <citation type="submission" date="2018-09" db="EMBL/GenBank/DDBJ databases">
        <authorList>
            <person name="Livingstone P.G."/>
            <person name="Whitworth D.E."/>
        </authorList>
    </citation>
    <scope>NUCLEOTIDE SEQUENCE [LARGE SCALE GENOMIC DNA]</scope>
    <source>
        <strain evidence="3">AB050A</strain>
    </source>
</reference>